<proteinExistence type="predicted"/>
<dbReference type="EMBL" id="JYDU01000942">
    <property type="protein sequence ID" value="KRX76437.1"/>
    <property type="molecule type" value="Genomic_DNA"/>
</dbReference>
<feature type="non-terminal residue" evidence="1">
    <location>
        <position position="79"/>
    </location>
</feature>
<name>A0A0V0WL55_TRIPS</name>
<reference evidence="1 2" key="1">
    <citation type="submission" date="2015-01" db="EMBL/GenBank/DDBJ databases">
        <title>Evolution of Trichinella species and genotypes.</title>
        <authorList>
            <person name="Korhonen P.K."/>
            <person name="Edoardo P."/>
            <person name="Giuseppe L.R."/>
            <person name="Gasser R.B."/>
        </authorList>
    </citation>
    <scope>NUCLEOTIDE SEQUENCE [LARGE SCALE GENOMIC DNA]</scope>
    <source>
        <strain evidence="1">ISS141</strain>
    </source>
</reference>
<accession>A0A0V0WL55</accession>
<protein>
    <submittedName>
        <fullName evidence="1">Uncharacterized protein</fullName>
    </submittedName>
</protein>
<evidence type="ECO:0000313" key="2">
    <source>
        <dbReference type="Proteomes" id="UP000054815"/>
    </source>
</evidence>
<organism evidence="1 2">
    <name type="scientific">Trichinella pseudospiralis</name>
    <name type="common">Parasitic roundworm</name>
    <dbReference type="NCBI Taxonomy" id="6337"/>
    <lineage>
        <taxon>Eukaryota</taxon>
        <taxon>Metazoa</taxon>
        <taxon>Ecdysozoa</taxon>
        <taxon>Nematoda</taxon>
        <taxon>Enoplea</taxon>
        <taxon>Dorylaimia</taxon>
        <taxon>Trichinellida</taxon>
        <taxon>Trichinellidae</taxon>
        <taxon>Trichinella</taxon>
    </lineage>
</organism>
<dbReference type="AlphaFoldDB" id="A0A0V0WL55"/>
<dbReference type="Proteomes" id="UP000054815">
    <property type="component" value="Unassembled WGS sequence"/>
</dbReference>
<gene>
    <name evidence="1" type="ORF">T4E_1453</name>
</gene>
<sequence>MNTYTTKGIHWFIGIVTIKLLRYYKKHHRTESFSKRRFNFYELMQLVKDTFAKIMNDVCSSSNSSWHVENSAHSCLHYS</sequence>
<evidence type="ECO:0000313" key="1">
    <source>
        <dbReference type="EMBL" id="KRX76437.1"/>
    </source>
</evidence>
<comment type="caution">
    <text evidence="1">The sequence shown here is derived from an EMBL/GenBank/DDBJ whole genome shotgun (WGS) entry which is preliminary data.</text>
</comment>